<name>U7VG62_9FUSO</name>
<evidence type="ECO:0000259" key="2">
    <source>
        <dbReference type="Pfam" id="PF00586"/>
    </source>
</evidence>
<proteinExistence type="inferred from homology"/>
<evidence type="ECO:0000256" key="1">
    <source>
        <dbReference type="ARBA" id="ARBA00006243"/>
    </source>
</evidence>
<dbReference type="RefSeq" id="WP_023049802.1">
    <property type="nucleotide sequence ID" value="NZ_CP173065.2"/>
</dbReference>
<dbReference type="HOGENOM" id="CLU_041631_0_0_0"/>
<dbReference type="Pfam" id="PF00586">
    <property type="entry name" value="AIRS"/>
    <property type="match status" value="1"/>
</dbReference>
<dbReference type="AlphaFoldDB" id="U7VG62"/>
<comment type="caution">
    <text evidence="4">The sequence shown here is derived from an EMBL/GenBank/DDBJ whole genome shotgun (WGS) entry which is preliminary data.</text>
</comment>
<dbReference type="EMBL" id="AXZF01000011">
    <property type="protein sequence ID" value="ERT69793.1"/>
    <property type="molecule type" value="Genomic_DNA"/>
</dbReference>
<dbReference type="InterPro" id="IPR036676">
    <property type="entry name" value="PurM-like_C_sf"/>
</dbReference>
<dbReference type="Proteomes" id="UP000017081">
    <property type="component" value="Unassembled WGS sequence"/>
</dbReference>
<dbReference type="InterPro" id="IPR036921">
    <property type="entry name" value="PurM-like_N_sf"/>
</dbReference>
<organism evidence="4 5">
    <name type="scientific">Cetobacterium somerae ATCC BAA-474</name>
    <dbReference type="NCBI Taxonomy" id="1319815"/>
    <lineage>
        <taxon>Bacteria</taxon>
        <taxon>Fusobacteriati</taxon>
        <taxon>Fusobacteriota</taxon>
        <taxon>Fusobacteriia</taxon>
        <taxon>Fusobacteriales</taxon>
        <taxon>Fusobacteriaceae</taxon>
        <taxon>Cetobacterium</taxon>
    </lineage>
</organism>
<dbReference type="Gene3D" id="3.90.650.10">
    <property type="entry name" value="PurM-like C-terminal domain"/>
    <property type="match status" value="1"/>
</dbReference>
<dbReference type="PANTHER" id="PTHR30303:SF4">
    <property type="entry name" value="HYDROGENASE EXPRESSION_FORMATION PROTEIN HYPE"/>
    <property type="match status" value="1"/>
</dbReference>
<protein>
    <submittedName>
        <fullName evidence="4">Uncharacterized protein</fullName>
    </submittedName>
</protein>
<evidence type="ECO:0000259" key="3">
    <source>
        <dbReference type="Pfam" id="PF02769"/>
    </source>
</evidence>
<gene>
    <name evidence="4" type="ORF">HMPREF0202_00253</name>
</gene>
<reference evidence="4 5" key="1">
    <citation type="submission" date="2013-08" db="EMBL/GenBank/DDBJ databases">
        <authorList>
            <person name="Weinstock G."/>
            <person name="Sodergren E."/>
            <person name="Wylie T."/>
            <person name="Fulton L."/>
            <person name="Fulton R."/>
            <person name="Fronick C."/>
            <person name="O'Laughlin M."/>
            <person name="Godfrey J."/>
            <person name="Miner T."/>
            <person name="Herter B."/>
            <person name="Appelbaum E."/>
            <person name="Cordes M."/>
            <person name="Lek S."/>
            <person name="Wollam A."/>
            <person name="Pepin K.H."/>
            <person name="Palsikar V.B."/>
            <person name="Mitreva M."/>
            <person name="Wilson R.K."/>
        </authorList>
    </citation>
    <scope>NUCLEOTIDE SEQUENCE [LARGE SCALE GENOMIC DNA]</scope>
    <source>
        <strain evidence="4 5">ATCC BAA-474</strain>
    </source>
</reference>
<sequence>MKIGKLTISDLKDLIFNNIKNNNDKILSFGEIGSDCAAIEVGDNIVYLSTDPITGSNSGLGKLAININCNDIATEGIPPIGIMLTILAPPETKKEEIAEIMREAQQEADKLGVSIIGGHTEITAAVNKTIISATSIGIGTKDNFKKREHITAGDRLIITKGVGIEGTGIIAFEKESELLDTFSKELVNDAKALLDLTSVVKDGIIANKFSKGMHDVTEGGLLGALWESSCFYNLGVEISYEKIFIPKCTKEICNYFKINPLKLISSGTMLMVVGKNNAVPLIEKLKENNIPAFDIGEFTTSKEKVLVKNGKRLEIMPPQSDELYKVI</sequence>
<dbReference type="STRING" id="1319815.HMPREF0202_00253"/>
<dbReference type="PIRSF" id="PIRSF005644">
    <property type="entry name" value="Hdrgns_mtr_HypE"/>
    <property type="match status" value="1"/>
</dbReference>
<dbReference type="InterPro" id="IPR011854">
    <property type="entry name" value="HypE"/>
</dbReference>
<comment type="similarity">
    <text evidence="1">Belongs to the HypE family.</text>
</comment>
<dbReference type="GO" id="GO:0051604">
    <property type="term" value="P:protein maturation"/>
    <property type="evidence" value="ECO:0007669"/>
    <property type="project" value="TreeGrafter"/>
</dbReference>
<dbReference type="SUPFAM" id="SSF55326">
    <property type="entry name" value="PurM N-terminal domain-like"/>
    <property type="match status" value="1"/>
</dbReference>
<feature type="domain" description="PurM-like N-terminal" evidence="2">
    <location>
        <begin position="33"/>
        <end position="138"/>
    </location>
</feature>
<keyword evidence="5" id="KW-1185">Reference proteome</keyword>
<evidence type="ECO:0000313" key="5">
    <source>
        <dbReference type="Proteomes" id="UP000017081"/>
    </source>
</evidence>
<dbReference type="InterPro" id="IPR010918">
    <property type="entry name" value="PurM-like_C_dom"/>
</dbReference>
<feature type="domain" description="PurM-like C-terminal" evidence="3">
    <location>
        <begin position="152"/>
        <end position="306"/>
    </location>
</feature>
<dbReference type="Pfam" id="PF02769">
    <property type="entry name" value="AIRS_C"/>
    <property type="match status" value="1"/>
</dbReference>
<dbReference type="Gene3D" id="3.30.1330.10">
    <property type="entry name" value="PurM-like, N-terminal domain"/>
    <property type="match status" value="1"/>
</dbReference>
<dbReference type="InterPro" id="IPR016188">
    <property type="entry name" value="PurM-like_N"/>
</dbReference>
<dbReference type="PATRIC" id="fig|1319815.3.peg.241"/>
<dbReference type="eggNOG" id="COG0309">
    <property type="taxonomic scope" value="Bacteria"/>
</dbReference>
<dbReference type="SUPFAM" id="SSF56042">
    <property type="entry name" value="PurM C-terminal domain-like"/>
    <property type="match status" value="1"/>
</dbReference>
<dbReference type="CDD" id="cd06061">
    <property type="entry name" value="PurM-like1"/>
    <property type="match status" value="1"/>
</dbReference>
<accession>U7VG62</accession>
<evidence type="ECO:0000313" key="4">
    <source>
        <dbReference type="EMBL" id="ERT69793.1"/>
    </source>
</evidence>
<dbReference type="PANTHER" id="PTHR30303">
    <property type="entry name" value="HYDROGENASE ISOENZYMES FORMATION PROTEIN HYPE"/>
    <property type="match status" value="1"/>
</dbReference>